<reference evidence="3 4" key="1">
    <citation type="submission" date="2024-01" db="EMBL/GenBank/DDBJ databases">
        <title>The genomes of 5 underutilized Papilionoideae crops provide insights into root nodulation and disease resistanc.</title>
        <authorList>
            <person name="Jiang F."/>
        </authorList>
    </citation>
    <scope>NUCLEOTIDE SEQUENCE [LARGE SCALE GENOMIC DNA]</scope>
    <source>
        <strain evidence="3">DUOXIRENSHENG_FW03</strain>
        <tissue evidence="3">Leaves</tissue>
    </source>
</reference>
<evidence type="ECO:0000313" key="3">
    <source>
        <dbReference type="EMBL" id="KAK7380739.1"/>
    </source>
</evidence>
<name>A0AAN9P218_PSOTE</name>
<evidence type="ECO:0000256" key="1">
    <source>
        <dbReference type="SAM" id="MobiDB-lite"/>
    </source>
</evidence>
<dbReference type="PANTHER" id="PTHR33018:SF34">
    <property type="entry name" value="OS02G0472350 PROTEIN"/>
    <property type="match status" value="1"/>
</dbReference>
<dbReference type="InterPro" id="IPR058352">
    <property type="entry name" value="DUF8039"/>
</dbReference>
<dbReference type="AlphaFoldDB" id="A0AAN9P218"/>
<dbReference type="SUPFAM" id="SSF54001">
    <property type="entry name" value="Cysteine proteinases"/>
    <property type="match status" value="1"/>
</dbReference>
<feature type="domain" description="DUF8039" evidence="2">
    <location>
        <begin position="311"/>
        <end position="358"/>
    </location>
</feature>
<evidence type="ECO:0000259" key="2">
    <source>
        <dbReference type="Pfam" id="PF26133"/>
    </source>
</evidence>
<dbReference type="Pfam" id="PF26133">
    <property type="entry name" value="DUF8039"/>
    <property type="match status" value="1"/>
</dbReference>
<feature type="compositionally biased region" description="Polar residues" evidence="1">
    <location>
        <begin position="214"/>
        <end position="226"/>
    </location>
</feature>
<dbReference type="PANTHER" id="PTHR33018">
    <property type="entry name" value="OS10G0338966 PROTEIN-RELATED"/>
    <property type="match status" value="1"/>
</dbReference>
<dbReference type="EMBL" id="JAYMYS010000009">
    <property type="protein sequence ID" value="KAK7380739.1"/>
    <property type="molecule type" value="Genomic_DNA"/>
</dbReference>
<dbReference type="InterPro" id="IPR038765">
    <property type="entry name" value="Papain-like_cys_pep_sf"/>
</dbReference>
<feature type="region of interest" description="Disordered" evidence="1">
    <location>
        <begin position="368"/>
        <end position="400"/>
    </location>
</feature>
<evidence type="ECO:0000313" key="4">
    <source>
        <dbReference type="Proteomes" id="UP001386955"/>
    </source>
</evidence>
<dbReference type="Proteomes" id="UP001386955">
    <property type="component" value="Unassembled WGS sequence"/>
</dbReference>
<sequence length="594" mass="67591">MLLNRNSGVVNLDMRAEEEEEHLLENIKIHINIGSLYFRLEALINFPSAMCGKERVMEEKLKKRQTEAAQSGDESEVDPSSLPRHLKWKLARIKKTGSMTSEAAKKIVERIDMLEEQCKEGTIILEGRNDILTTAIGKPEHPGRVRGTEAGVGIRQYFGPLTRGPATSSSISPEVLQRLTQKITQDVTQELMKQFGSVLQSVNSQPPEVEDDTTPITRNSTINSQSPQPPVVEDDATPIIHNSRNVSCAVAATTNPSWETISADMSDRVMLYVKADPLRLVAIGRVHQWGSTQHGLDELVRVAVEVLDNVAPVSDELVRVAVEVVLDPVAPVPAPNEEVKLVGQAIGGFIVWPRHLLKVFSPKDTQRSEKQVPVVDRQKDTQRSEKQVPVVDRRKDTQRSEKQVPVVDRQKFWIMFCNKLSEDANNGKVYGFLEPQHIQKSGKKQEITKYMLTHLKESKKQIYLAPYYNEQHWQLLVLVPKENVAVWFCSVGKKPEKDIKQIVQDFFKGCQNIGSKRTRKSKPIINWIEPQCNQQSGGWEGGYYVMHWMSTIIQFSIKTNWKQLFRDTGELSKEVIERIRVQWAKYFLEFRNSI</sequence>
<proteinExistence type="predicted"/>
<gene>
    <name evidence="3" type="ORF">VNO78_33256</name>
</gene>
<feature type="region of interest" description="Disordered" evidence="1">
    <location>
        <begin position="201"/>
        <end position="231"/>
    </location>
</feature>
<dbReference type="Gene3D" id="3.40.395.10">
    <property type="entry name" value="Adenoviral Proteinase, Chain A"/>
    <property type="match status" value="1"/>
</dbReference>
<keyword evidence="4" id="KW-1185">Reference proteome</keyword>
<protein>
    <recommendedName>
        <fullName evidence="2">DUF8039 domain-containing protein</fullName>
    </recommendedName>
</protein>
<comment type="caution">
    <text evidence="3">The sequence shown here is derived from an EMBL/GenBank/DDBJ whole genome shotgun (WGS) entry which is preliminary data.</text>
</comment>
<organism evidence="3 4">
    <name type="scientific">Psophocarpus tetragonolobus</name>
    <name type="common">Winged bean</name>
    <name type="synonym">Dolichos tetragonolobus</name>
    <dbReference type="NCBI Taxonomy" id="3891"/>
    <lineage>
        <taxon>Eukaryota</taxon>
        <taxon>Viridiplantae</taxon>
        <taxon>Streptophyta</taxon>
        <taxon>Embryophyta</taxon>
        <taxon>Tracheophyta</taxon>
        <taxon>Spermatophyta</taxon>
        <taxon>Magnoliopsida</taxon>
        <taxon>eudicotyledons</taxon>
        <taxon>Gunneridae</taxon>
        <taxon>Pentapetalae</taxon>
        <taxon>rosids</taxon>
        <taxon>fabids</taxon>
        <taxon>Fabales</taxon>
        <taxon>Fabaceae</taxon>
        <taxon>Papilionoideae</taxon>
        <taxon>50 kb inversion clade</taxon>
        <taxon>NPAAA clade</taxon>
        <taxon>indigoferoid/millettioid clade</taxon>
        <taxon>Phaseoleae</taxon>
        <taxon>Psophocarpus</taxon>
    </lineage>
</organism>
<feature type="region of interest" description="Disordered" evidence="1">
    <location>
        <begin position="62"/>
        <end position="82"/>
    </location>
</feature>
<accession>A0AAN9P218</accession>